<evidence type="ECO:0000313" key="3">
    <source>
        <dbReference type="Proteomes" id="UP000500857"/>
    </source>
</evidence>
<keyword evidence="1" id="KW-0472">Membrane</keyword>
<proteinExistence type="predicted"/>
<dbReference type="AlphaFoldDB" id="A0A6H1TVV5"/>
<evidence type="ECO:0000313" key="2">
    <source>
        <dbReference type="EMBL" id="QIZ70336.1"/>
    </source>
</evidence>
<sequence length="98" mass="10944">MRRWQSWWETLLESSQNNPPVFIELLMLSLAIALLGSWGMTEKWPYLVLSLSYAIGAALSSLVREAIAPSAQGRLTQATAVLLLLVSGLSFVELTRYF</sequence>
<feature type="transmembrane region" description="Helical" evidence="1">
    <location>
        <begin position="44"/>
        <end position="63"/>
    </location>
</feature>
<dbReference type="KEGG" id="oxy:HCG48_06890"/>
<dbReference type="EMBL" id="CP051167">
    <property type="protein sequence ID" value="QIZ70336.1"/>
    <property type="molecule type" value="Genomic_DNA"/>
</dbReference>
<feature type="transmembrane region" description="Helical" evidence="1">
    <location>
        <begin position="21"/>
        <end position="38"/>
    </location>
</feature>
<feature type="transmembrane region" description="Helical" evidence="1">
    <location>
        <begin position="75"/>
        <end position="92"/>
    </location>
</feature>
<accession>A0A6H1TVV5</accession>
<dbReference type="Proteomes" id="UP000500857">
    <property type="component" value="Chromosome"/>
</dbReference>
<dbReference type="RefSeq" id="WP_168568491.1">
    <property type="nucleotide sequence ID" value="NZ_CP051167.1"/>
</dbReference>
<evidence type="ECO:0000256" key="1">
    <source>
        <dbReference type="SAM" id="Phobius"/>
    </source>
</evidence>
<reference evidence="2 3" key="1">
    <citation type="submission" date="2020-04" db="EMBL/GenBank/DDBJ databases">
        <authorList>
            <person name="Basu S."/>
            <person name="Maruthanayagam V."/>
            <person name="Chakraborty S."/>
            <person name="Pramanik A."/>
            <person name="Mukherjee J."/>
            <person name="Brink B."/>
        </authorList>
    </citation>
    <scope>NUCLEOTIDE SEQUENCE [LARGE SCALE GENOMIC DNA]</scope>
    <source>
        <strain evidence="2 3">AP17</strain>
    </source>
</reference>
<organism evidence="2 3">
    <name type="scientific">Oxynema aestuarii AP17</name>
    <dbReference type="NCBI Taxonomy" id="2064643"/>
    <lineage>
        <taxon>Bacteria</taxon>
        <taxon>Bacillati</taxon>
        <taxon>Cyanobacteriota</taxon>
        <taxon>Cyanophyceae</taxon>
        <taxon>Oscillatoriophycideae</taxon>
        <taxon>Oscillatoriales</taxon>
        <taxon>Oscillatoriaceae</taxon>
        <taxon>Oxynema</taxon>
        <taxon>Oxynema aestuarii</taxon>
    </lineage>
</organism>
<gene>
    <name evidence="2" type="ORF">HCG48_06890</name>
</gene>
<keyword evidence="3" id="KW-1185">Reference proteome</keyword>
<protein>
    <submittedName>
        <fullName evidence="2">Uncharacterized protein</fullName>
    </submittedName>
</protein>
<name>A0A6H1TVV5_9CYAN</name>
<keyword evidence="1" id="KW-1133">Transmembrane helix</keyword>
<keyword evidence="1" id="KW-0812">Transmembrane</keyword>